<dbReference type="GO" id="GO:0010008">
    <property type="term" value="C:endosome membrane"/>
    <property type="evidence" value="ECO:0007669"/>
    <property type="project" value="TreeGrafter"/>
</dbReference>
<feature type="compositionally biased region" description="Basic and acidic residues" evidence="5">
    <location>
        <begin position="364"/>
        <end position="379"/>
    </location>
</feature>
<feature type="region of interest" description="Disordered" evidence="5">
    <location>
        <begin position="515"/>
        <end position="578"/>
    </location>
</feature>
<feature type="compositionally biased region" description="Polar residues" evidence="5">
    <location>
        <begin position="516"/>
        <end position="529"/>
    </location>
</feature>
<keyword evidence="3" id="KW-0677">Repeat</keyword>
<gene>
    <name evidence="7" type="ORF">DASC09_025440</name>
</gene>
<dbReference type="Gene3D" id="1.25.10.10">
    <property type="entry name" value="Leucine-rich Repeat Variant"/>
    <property type="match status" value="1"/>
</dbReference>
<comment type="subcellular location">
    <subcellularLocation>
        <location evidence="1">Endomembrane system</location>
    </subcellularLocation>
</comment>
<evidence type="ECO:0000313" key="8">
    <source>
        <dbReference type="Proteomes" id="UP001360560"/>
    </source>
</evidence>
<dbReference type="PANTHER" id="PTHR16023:SF0">
    <property type="entry name" value="PROTEIN VAC14 HOMOLOG"/>
    <property type="match status" value="1"/>
</dbReference>
<dbReference type="RefSeq" id="XP_064852219.1">
    <property type="nucleotide sequence ID" value="XM_064996147.1"/>
</dbReference>
<evidence type="ECO:0000256" key="5">
    <source>
        <dbReference type="SAM" id="MobiDB-lite"/>
    </source>
</evidence>
<comment type="caution">
    <text evidence="7">The sequence shown here is derived from an EMBL/GenBank/DDBJ whole genome shotgun (WGS) entry which is preliminary data.</text>
</comment>
<evidence type="ECO:0000256" key="2">
    <source>
        <dbReference type="ARBA" id="ARBA00010225"/>
    </source>
</evidence>
<keyword evidence="8" id="KW-1185">Reference proteome</keyword>
<evidence type="ECO:0000256" key="3">
    <source>
        <dbReference type="ARBA" id="ARBA00022737"/>
    </source>
</evidence>
<comment type="similarity">
    <text evidence="2">Belongs to the VAC14 family.</text>
</comment>
<accession>A0AAV5QLA6</accession>
<dbReference type="PANTHER" id="PTHR16023">
    <property type="entry name" value="TAX1 BINDING PROTEIN-RELATED"/>
    <property type="match status" value="1"/>
</dbReference>
<organism evidence="7 8">
    <name type="scientific">Saccharomycopsis crataegensis</name>
    <dbReference type="NCBI Taxonomy" id="43959"/>
    <lineage>
        <taxon>Eukaryota</taxon>
        <taxon>Fungi</taxon>
        <taxon>Dikarya</taxon>
        <taxon>Ascomycota</taxon>
        <taxon>Saccharomycotina</taxon>
        <taxon>Saccharomycetes</taxon>
        <taxon>Saccharomycopsidaceae</taxon>
        <taxon>Saccharomycopsis</taxon>
    </lineage>
</organism>
<dbReference type="AlphaFoldDB" id="A0AAV5QLA6"/>
<dbReference type="GO" id="GO:0070772">
    <property type="term" value="C:PAS complex"/>
    <property type="evidence" value="ECO:0007669"/>
    <property type="project" value="InterPro"/>
</dbReference>
<dbReference type="InterPro" id="IPR016024">
    <property type="entry name" value="ARM-type_fold"/>
</dbReference>
<reference evidence="7 8" key="1">
    <citation type="journal article" date="2023" name="Elife">
        <title>Identification of key yeast species and microbe-microbe interactions impacting larval growth of Drosophila in the wild.</title>
        <authorList>
            <person name="Mure A."/>
            <person name="Sugiura Y."/>
            <person name="Maeda R."/>
            <person name="Honda K."/>
            <person name="Sakurai N."/>
            <person name="Takahashi Y."/>
            <person name="Watada M."/>
            <person name="Katoh T."/>
            <person name="Gotoh A."/>
            <person name="Gotoh Y."/>
            <person name="Taniguchi I."/>
            <person name="Nakamura K."/>
            <person name="Hayashi T."/>
            <person name="Katayama T."/>
            <person name="Uemura T."/>
            <person name="Hattori Y."/>
        </authorList>
    </citation>
    <scope>NUCLEOTIDE SEQUENCE [LARGE SCALE GENOMIC DNA]</scope>
    <source>
        <strain evidence="7 8">SC-9</strain>
    </source>
</reference>
<dbReference type="InterPro" id="IPR021841">
    <property type="entry name" value="VAC14_Fig4p-bd"/>
</dbReference>
<dbReference type="SUPFAM" id="SSF48371">
    <property type="entry name" value="ARM repeat"/>
    <property type="match status" value="1"/>
</dbReference>
<keyword evidence="4" id="KW-0472">Membrane</keyword>
<dbReference type="Pfam" id="PF11916">
    <property type="entry name" value="Vac14_Fig4_bd"/>
    <property type="match status" value="1"/>
</dbReference>
<feature type="compositionally biased region" description="Low complexity" evidence="5">
    <location>
        <begin position="552"/>
        <end position="578"/>
    </location>
</feature>
<evidence type="ECO:0000259" key="6">
    <source>
        <dbReference type="Pfam" id="PF11916"/>
    </source>
</evidence>
<name>A0AAV5QLA6_9ASCO</name>
<dbReference type="EMBL" id="BTFZ01000004">
    <property type="protein sequence ID" value="GMM35219.1"/>
    <property type="molecule type" value="Genomic_DNA"/>
</dbReference>
<feature type="region of interest" description="Disordered" evidence="5">
    <location>
        <begin position="345"/>
        <end position="407"/>
    </location>
</feature>
<dbReference type="GO" id="GO:0000329">
    <property type="term" value="C:fungal-type vacuole membrane"/>
    <property type="evidence" value="ECO:0007669"/>
    <property type="project" value="TreeGrafter"/>
</dbReference>
<protein>
    <submittedName>
        <fullName evidence="7">Vac14 protein</fullName>
    </submittedName>
</protein>
<evidence type="ECO:0000313" key="7">
    <source>
        <dbReference type="EMBL" id="GMM35219.1"/>
    </source>
</evidence>
<dbReference type="Proteomes" id="UP001360560">
    <property type="component" value="Unassembled WGS sequence"/>
</dbReference>
<dbReference type="Pfam" id="PF12755">
    <property type="entry name" value="Vac14_Fab1_bd"/>
    <property type="match status" value="1"/>
</dbReference>
<evidence type="ECO:0000256" key="1">
    <source>
        <dbReference type="ARBA" id="ARBA00004308"/>
    </source>
</evidence>
<feature type="compositionally biased region" description="Acidic residues" evidence="5">
    <location>
        <begin position="351"/>
        <end position="363"/>
    </location>
</feature>
<dbReference type="InterPro" id="IPR026825">
    <property type="entry name" value="Vac14"/>
</dbReference>
<proteinExistence type="inferred from homology"/>
<dbReference type="GeneID" id="90073198"/>
<feature type="domain" description="Vacuolar protein 14 C-terminal Fig4-binding" evidence="6">
    <location>
        <begin position="715"/>
        <end position="905"/>
    </location>
</feature>
<evidence type="ECO:0000256" key="4">
    <source>
        <dbReference type="ARBA" id="ARBA00023136"/>
    </source>
</evidence>
<feature type="compositionally biased region" description="Acidic residues" evidence="5">
    <location>
        <begin position="380"/>
        <end position="399"/>
    </location>
</feature>
<dbReference type="GO" id="GO:0006661">
    <property type="term" value="P:phosphatidylinositol biosynthetic process"/>
    <property type="evidence" value="ECO:0007669"/>
    <property type="project" value="InterPro"/>
</dbReference>
<sequence length="967" mass="108467">MDDTTAKALGDRLYEKRRSAALSVEKMVRQLLAQNTTEAKDQISKIIDQLCQDYAYAVHQPNARNGGSIGLAAVAIALGSNHIAIYLDRIIMPVLACFSDQAAQVRYYACEALYNIAKVAKGEILVYFNDIFDVLCRLFADSENSIKNGANLFNRLIKDIVHEKAATYVSVIHANNNDDSYLVESHHLDSDGYYSQYNSRQSNTAFSLPKFIPVLKERLFTNNPYTRLFLVDWIMLLNSVPDLELISFLPNFLGGLLGFLTDQKKDVRIITNKCLSKFLEEIKRIVETKKVVEQHRLLRLEKAQQQKHLEQFKKSHKRIHSIDSANSVHPESFNHEMSLLKIKDENKNTDESEGNIEDDEDSGDSSKLKNDVVEDKNDHDDDTDKSDEDSEFEESEDESGSMVGDSYYNDSEGPLYLPLQDVQLNFAEIIRILIANLDNKNEEVQSVVLNWIETLLDITPTSFIPLICGLLETLVMILSSGDSVKQIKEKAKAIDRKLVELIYLYLDLTEIHSEDNNNNDSKPLTSSSCPTPPVTAPDVSSSSAPPPPSIPPATATLPRSASFSSSSSSPSSLPPTASTAVAPLTITKDSKPKFGFSDKLIYPSDSKKKPIPTQDGNSIYNSLVNIITSNLLNVDESTKLLLLDWLIMLHKKSAKLFVSNSLSKTFQILLKSLCGESAAAVDKDLILISEISTSANDSLFYQLMLDLVGLFKNDRKLLEGKGNFIIRKLCVNLNSERIYKSLAHVLFDIDHNTVVNNKTLKNNLGFISIMIQILNSNLITAPELSALRSKLRNLNTKEDWQLFSTLFKCWSYNSPACLSLCLLSQNYEMAYNLLRIFEDFEITVNLLIQLDILVQLLESPVFVKLRLQLLEPDKYPYLLKCLYGILMLLPQSNAFNTLQRRLNSINGYTINTGALPGATTMSPSTLATSALSSTSKLISGKKQKYNDLIKLFREVQQKHENVRLDSN</sequence>
<dbReference type="InterPro" id="IPR011989">
    <property type="entry name" value="ARM-like"/>
</dbReference>